<dbReference type="AlphaFoldDB" id="A0A6J4IFG3"/>
<dbReference type="Pfam" id="PF00248">
    <property type="entry name" value="Aldo_ket_red"/>
    <property type="match status" value="1"/>
</dbReference>
<dbReference type="InterPro" id="IPR023210">
    <property type="entry name" value="NADP_OxRdtase_dom"/>
</dbReference>
<gene>
    <name evidence="3" type="ORF">AVDCRST_MAG42-2430</name>
</gene>
<dbReference type="GO" id="GO:0016491">
    <property type="term" value="F:oxidoreductase activity"/>
    <property type="evidence" value="ECO:0007669"/>
    <property type="project" value="UniProtKB-KW"/>
</dbReference>
<proteinExistence type="predicted"/>
<protein>
    <submittedName>
        <fullName evidence="3">Oxidoreductase, aldo/keto reductase family</fullName>
    </submittedName>
</protein>
<sequence length="329" mass="36573">MKQRKLGRGGPIVSALGLGCMGMSDFYAGRDENESVATIERALELGVTFFDTADMYGPHTNEQLLGRVLRGHREHVVIATKFGIVRDPGNPQFRGVSGKPDYLRQACEGSLRRLAIDCIDLYYQHRVDPDTPIEETVGAMAGLVRAGKVRYLGLSEAGAETIRRAHAVHPITAVQSEYSLWTRDPEESVLQTCRELGIGFVPYSPLGRGFLTGQIKRFEDLAEDDYRRQSPRFQGENFQRNLDVVQRVSEIAREKHCSPAQLALAWVLAQGEDIVPIPGTKRRRYLQENVGALAVNLTSADLARIGEVAPKSAFSGPRYPESMMQMVNR</sequence>
<dbReference type="PANTHER" id="PTHR43625:SF40">
    <property type="entry name" value="ALDO-KETO REDUCTASE YAKC [NADP(+)]"/>
    <property type="match status" value="1"/>
</dbReference>
<dbReference type="Gene3D" id="3.20.20.100">
    <property type="entry name" value="NADP-dependent oxidoreductase domain"/>
    <property type="match status" value="1"/>
</dbReference>
<evidence type="ECO:0000313" key="3">
    <source>
        <dbReference type="EMBL" id="CAA9248859.1"/>
    </source>
</evidence>
<dbReference type="InterPro" id="IPR036812">
    <property type="entry name" value="NAD(P)_OxRdtase_dom_sf"/>
</dbReference>
<dbReference type="InterPro" id="IPR050791">
    <property type="entry name" value="Aldo-Keto_reductase"/>
</dbReference>
<feature type="domain" description="NADP-dependent oxidoreductase" evidence="2">
    <location>
        <begin position="16"/>
        <end position="308"/>
    </location>
</feature>
<accession>A0A6J4IFG3</accession>
<evidence type="ECO:0000256" key="1">
    <source>
        <dbReference type="ARBA" id="ARBA00023002"/>
    </source>
</evidence>
<organism evidence="3">
    <name type="scientific">uncultured Chthoniobacterales bacterium</name>
    <dbReference type="NCBI Taxonomy" id="1836801"/>
    <lineage>
        <taxon>Bacteria</taxon>
        <taxon>Pseudomonadati</taxon>
        <taxon>Verrucomicrobiota</taxon>
        <taxon>Spartobacteria</taxon>
        <taxon>Chthoniobacterales</taxon>
        <taxon>environmental samples</taxon>
    </lineage>
</organism>
<dbReference type="SUPFAM" id="SSF51430">
    <property type="entry name" value="NAD(P)-linked oxidoreductase"/>
    <property type="match status" value="1"/>
</dbReference>
<dbReference type="EMBL" id="CADCTA010000077">
    <property type="protein sequence ID" value="CAA9248859.1"/>
    <property type="molecule type" value="Genomic_DNA"/>
</dbReference>
<keyword evidence="1" id="KW-0560">Oxidoreductase</keyword>
<dbReference type="PROSITE" id="PS51257">
    <property type="entry name" value="PROKAR_LIPOPROTEIN"/>
    <property type="match status" value="1"/>
</dbReference>
<dbReference type="GO" id="GO:0005737">
    <property type="term" value="C:cytoplasm"/>
    <property type="evidence" value="ECO:0007669"/>
    <property type="project" value="TreeGrafter"/>
</dbReference>
<reference evidence="3" key="1">
    <citation type="submission" date="2020-02" db="EMBL/GenBank/DDBJ databases">
        <authorList>
            <person name="Meier V. D."/>
        </authorList>
    </citation>
    <scope>NUCLEOTIDE SEQUENCE</scope>
    <source>
        <strain evidence="3">AVDCRST_MAG42</strain>
    </source>
</reference>
<name>A0A6J4IFG3_9BACT</name>
<evidence type="ECO:0000259" key="2">
    <source>
        <dbReference type="Pfam" id="PF00248"/>
    </source>
</evidence>
<dbReference type="CDD" id="cd19076">
    <property type="entry name" value="AKR_AKR13A_13D"/>
    <property type="match status" value="1"/>
</dbReference>
<dbReference type="PANTHER" id="PTHR43625">
    <property type="entry name" value="AFLATOXIN B1 ALDEHYDE REDUCTASE"/>
    <property type="match status" value="1"/>
</dbReference>